<accession>A0AA40GFW2</accession>
<dbReference type="EMBL" id="JAHYIQ010000001">
    <property type="protein sequence ID" value="KAK1137101.1"/>
    <property type="molecule type" value="Genomic_DNA"/>
</dbReference>
<evidence type="ECO:0000313" key="1">
    <source>
        <dbReference type="EMBL" id="KAK1137101.1"/>
    </source>
</evidence>
<evidence type="ECO:0000313" key="2">
    <source>
        <dbReference type="Proteomes" id="UP001177670"/>
    </source>
</evidence>
<dbReference type="AlphaFoldDB" id="A0AA40GFW2"/>
<reference evidence="1" key="1">
    <citation type="submission" date="2021-10" db="EMBL/GenBank/DDBJ databases">
        <title>Melipona bicolor Genome sequencing and assembly.</title>
        <authorList>
            <person name="Araujo N.S."/>
            <person name="Arias M.C."/>
        </authorList>
    </citation>
    <scope>NUCLEOTIDE SEQUENCE</scope>
    <source>
        <strain evidence="1">USP_2M_L1-L4_2017</strain>
        <tissue evidence="1">Whole body</tissue>
    </source>
</reference>
<feature type="non-terminal residue" evidence="1">
    <location>
        <position position="1"/>
    </location>
</feature>
<keyword evidence="2" id="KW-1185">Reference proteome</keyword>
<dbReference type="Proteomes" id="UP001177670">
    <property type="component" value="Unassembled WGS sequence"/>
</dbReference>
<gene>
    <name evidence="1" type="ORF">K0M31_001628</name>
</gene>
<proteinExistence type="predicted"/>
<name>A0AA40GFW2_9HYME</name>
<comment type="caution">
    <text evidence="1">The sequence shown here is derived from an EMBL/GenBank/DDBJ whole genome shotgun (WGS) entry which is preliminary data.</text>
</comment>
<organism evidence="1 2">
    <name type="scientific">Melipona bicolor</name>
    <dbReference type="NCBI Taxonomy" id="60889"/>
    <lineage>
        <taxon>Eukaryota</taxon>
        <taxon>Metazoa</taxon>
        <taxon>Ecdysozoa</taxon>
        <taxon>Arthropoda</taxon>
        <taxon>Hexapoda</taxon>
        <taxon>Insecta</taxon>
        <taxon>Pterygota</taxon>
        <taxon>Neoptera</taxon>
        <taxon>Endopterygota</taxon>
        <taxon>Hymenoptera</taxon>
        <taxon>Apocrita</taxon>
        <taxon>Aculeata</taxon>
        <taxon>Apoidea</taxon>
        <taxon>Anthophila</taxon>
        <taxon>Apidae</taxon>
        <taxon>Melipona</taxon>
    </lineage>
</organism>
<sequence length="78" mass="8839">RDLFRLRLMELALPHFRYGTVSDALHNDFLIPTRKEILSITAVNRLYENALKGTSMIVVVSLIGRGAENHFKLNSNGN</sequence>
<protein>
    <submittedName>
        <fullName evidence="1">Uncharacterized protein</fullName>
    </submittedName>
</protein>